<comment type="pathway">
    <text evidence="2">Cofactor biosynthesis; riboflavin biosynthesis; 5-amino-6-(D-ribitylamino)uracil from GTP: step 2/4.</text>
</comment>
<keyword evidence="12" id="KW-1185">Reference proteome</keyword>
<dbReference type="SUPFAM" id="SSF53927">
    <property type="entry name" value="Cytidine deaminase-like"/>
    <property type="match status" value="1"/>
</dbReference>
<evidence type="ECO:0000256" key="9">
    <source>
        <dbReference type="ARBA" id="ARBA00023268"/>
    </source>
</evidence>
<keyword evidence="9" id="KW-0511">Multifunctional enzyme</keyword>
<dbReference type="Proteomes" id="UP000240535">
    <property type="component" value="Unassembled WGS sequence"/>
</dbReference>
<comment type="caution">
    <text evidence="11">The sequence shown here is derived from an EMBL/GenBank/DDBJ whole genome shotgun (WGS) entry which is preliminary data.</text>
</comment>
<dbReference type="NCBIfam" id="TIGR00326">
    <property type="entry name" value="eubact_ribD"/>
    <property type="match status" value="1"/>
</dbReference>
<dbReference type="AlphaFoldDB" id="A0A2P8QZ95"/>
<dbReference type="RefSeq" id="WP_106872162.1">
    <property type="nucleotide sequence ID" value="NZ_CP053841.1"/>
</dbReference>
<evidence type="ECO:0000313" key="11">
    <source>
        <dbReference type="EMBL" id="PSM51570.1"/>
    </source>
</evidence>
<dbReference type="PANTHER" id="PTHR11079:SF162">
    <property type="entry name" value="RIBOFLAVIN BIOSYNTHESIS PROTEIN PYRD, CHLOROPLASTIC"/>
    <property type="match status" value="1"/>
</dbReference>
<dbReference type="SUPFAM" id="SSF53597">
    <property type="entry name" value="Dihydrofolate reductase-like"/>
    <property type="match status" value="1"/>
</dbReference>
<gene>
    <name evidence="11" type="primary">ribD</name>
    <name evidence="11" type="ORF">CQ405_07180</name>
</gene>
<reference evidence="12" key="1">
    <citation type="submission" date="2017-10" db="EMBL/GenBank/DDBJ databases">
        <title>Campylobacter species from seals.</title>
        <authorList>
            <person name="Gilbert M.J."/>
            <person name="Zomer A.L."/>
            <person name="Timmerman A.J."/>
            <person name="Duim B."/>
            <person name="Wagenaar J.A."/>
        </authorList>
    </citation>
    <scope>NUCLEOTIDE SEQUENCE [LARGE SCALE GENOMIC DNA]</scope>
    <source>
        <strain evidence="12">17S00004-5</strain>
    </source>
</reference>
<proteinExistence type="inferred from homology"/>
<comment type="similarity">
    <text evidence="4">In the N-terminal section; belongs to the cytidine and deoxycytidylate deaminase family.</text>
</comment>
<sequence length="332" mass="37752">MNDDFYMNLAINEAWKYQILTYPNPAVGCVILDKNGKILSIEAHKQAGKAHAEVNAVKKALQVLNPNLIFPKEDDKIYEFIIKHHNNLLKNSKAYVTLEPCSHYGKTPPCANLLKEIGISEVVIGYEDKSDLAKGGANLLKEANINVKFGILKDRCFELLEPFLMWQRGNFSFLKLGMSINGVVSGGIITNLDSRKMVHKLREKIDLLVIGGNTVRVDRPTLDTRLINNGKNPDIFIYSKKQNFDKSIPLFGVENRKVTISNDIKLIKNYKLCMFEGGENLLNNLPNFVSHILIFSSTSFMNRKAINADVKIQKLFSFDMKDNFYIWYKIKS</sequence>
<name>A0A2P8QZ95_9BACT</name>
<dbReference type="Gene3D" id="3.40.430.10">
    <property type="entry name" value="Dihydrofolate Reductase, subunit A"/>
    <property type="match status" value="1"/>
</dbReference>
<dbReference type="InterPro" id="IPR016193">
    <property type="entry name" value="Cytidine_deaminase-like"/>
</dbReference>
<dbReference type="OrthoDB" id="9800865at2"/>
<dbReference type="UniPathway" id="UPA00275">
    <property type="reaction ID" value="UER00401"/>
</dbReference>
<evidence type="ECO:0000256" key="8">
    <source>
        <dbReference type="ARBA" id="ARBA00019930"/>
    </source>
</evidence>
<protein>
    <recommendedName>
        <fullName evidence="8">Riboflavin biosynthesis protein RibD</fullName>
        <ecNumber evidence="7">1.1.1.193</ecNumber>
        <ecNumber evidence="6">3.5.4.26</ecNumber>
    </recommendedName>
</protein>
<evidence type="ECO:0000256" key="2">
    <source>
        <dbReference type="ARBA" id="ARBA00004882"/>
    </source>
</evidence>
<organism evidence="11 12">
    <name type="scientific">Campylobacter blaseri</name>
    <dbReference type="NCBI Taxonomy" id="2042961"/>
    <lineage>
        <taxon>Bacteria</taxon>
        <taxon>Pseudomonadati</taxon>
        <taxon>Campylobacterota</taxon>
        <taxon>Epsilonproteobacteria</taxon>
        <taxon>Campylobacterales</taxon>
        <taxon>Campylobacteraceae</taxon>
        <taxon>Campylobacter</taxon>
    </lineage>
</organism>
<comment type="function">
    <text evidence="1">Converts 2,5-diamino-6-(ribosylamino)-4(3h)-pyrimidinone 5'-phosphate into 5-amino-6-(ribosylamino)-2,4(1h,3h)-pyrimidinedione 5'-phosphate.</text>
</comment>
<dbReference type="PROSITE" id="PS51747">
    <property type="entry name" value="CYT_DCMP_DEAMINASES_2"/>
    <property type="match status" value="1"/>
</dbReference>
<dbReference type="PANTHER" id="PTHR11079">
    <property type="entry name" value="CYTOSINE DEAMINASE FAMILY MEMBER"/>
    <property type="match status" value="1"/>
</dbReference>
<evidence type="ECO:0000256" key="6">
    <source>
        <dbReference type="ARBA" id="ARBA00012766"/>
    </source>
</evidence>
<dbReference type="InterPro" id="IPR002125">
    <property type="entry name" value="CMP_dCMP_dom"/>
</dbReference>
<evidence type="ECO:0000256" key="3">
    <source>
        <dbReference type="ARBA" id="ARBA00004910"/>
    </source>
</evidence>
<dbReference type="EC" id="1.1.1.193" evidence="7"/>
<dbReference type="InterPro" id="IPR002734">
    <property type="entry name" value="RibDG_C"/>
</dbReference>
<evidence type="ECO:0000256" key="5">
    <source>
        <dbReference type="ARBA" id="ARBA00007417"/>
    </source>
</evidence>
<evidence type="ECO:0000256" key="4">
    <source>
        <dbReference type="ARBA" id="ARBA00005259"/>
    </source>
</evidence>
<evidence type="ECO:0000259" key="10">
    <source>
        <dbReference type="PROSITE" id="PS51747"/>
    </source>
</evidence>
<dbReference type="GO" id="GO:0009231">
    <property type="term" value="P:riboflavin biosynthetic process"/>
    <property type="evidence" value="ECO:0007669"/>
    <property type="project" value="UniProtKB-UniPathway"/>
</dbReference>
<comment type="pathway">
    <text evidence="3">Cofactor biosynthesis; riboflavin biosynthesis; 5-amino-6-(D-ribitylamino)uracil from GTP: step 3/4.</text>
</comment>
<dbReference type="EMBL" id="PDHH01000006">
    <property type="protein sequence ID" value="PSM51570.1"/>
    <property type="molecule type" value="Genomic_DNA"/>
</dbReference>
<feature type="domain" description="CMP/dCMP-type deaminase" evidence="10">
    <location>
        <begin position="1"/>
        <end position="139"/>
    </location>
</feature>
<dbReference type="InterPro" id="IPR004794">
    <property type="entry name" value="Eubact_RibD"/>
</dbReference>
<evidence type="ECO:0000256" key="7">
    <source>
        <dbReference type="ARBA" id="ARBA00013173"/>
    </source>
</evidence>
<dbReference type="Pfam" id="PF01872">
    <property type="entry name" value="RibD_C"/>
    <property type="match status" value="1"/>
</dbReference>
<evidence type="ECO:0000256" key="1">
    <source>
        <dbReference type="ARBA" id="ARBA00002151"/>
    </source>
</evidence>
<accession>A0A2P8QZ95</accession>
<comment type="similarity">
    <text evidence="5">In the C-terminal section; belongs to the HTP reductase family.</text>
</comment>
<dbReference type="InterPro" id="IPR024072">
    <property type="entry name" value="DHFR-like_dom_sf"/>
</dbReference>
<dbReference type="GO" id="GO:0008835">
    <property type="term" value="F:diaminohydroxyphosphoribosylaminopyrimidine deaminase activity"/>
    <property type="evidence" value="ECO:0007669"/>
    <property type="project" value="UniProtKB-EC"/>
</dbReference>
<evidence type="ECO:0000313" key="12">
    <source>
        <dbReference type="Proteomes" id="UP000240535"/>
    </source>
</evidence>
<dbReference type="GO" id="GO:0008703">
    <property type="term" value="F:5-amino-6-(5-phosphoribosylamino)uracil reductase activity"/>
    <property type="evidence" value="ECO:0007669"/>
    <property type="project" value="UniProtKB-EC"/>
</dbReference>
<dbReference type="EC" id="3.5.4.26" evidence="6"/>
<dbReference type="Gene3D" id="3.40.140.10">
    <property type="entry name" value="Cytidine Deaminase, domain 2"/>
    <property type="match status" value="1"/>
</dbReference>
<dbReference type="CDD" id="cd01284">
    <property type="entry name" value="Riboflavin_deaminase-reductase"/>
    <property type="match status" value="1"/>
</dbReference>
<dbReference type="Pfam" id="PF00383">
    <property type="entry name" value="dCMP_cyt_deam_1"/>
    <property type="match status" value="1"/>
</dbReference>